<keyword evidence="1" id="KW-0472">Membrane</keyword>
<keyword evidence="1" id="KW-0812">Transmembrane</keyword>
<feature type="transmembrane region" description="Helical" evidence="1">
    <location>
        <begin position="62"/>
        <end position="83"/>
    </location>
</feature>
<reference evidence="2" key="1">
    <citation type="submission" date="2022-07" db="EMBL/GenBank/DDBJ databases">
        <title>Genome Sequence of Leucocoprinus birnbaumii.</title>
        <authorList>
            <person name="Buettner E."/>
        </authorList>
    </citation>
    <scope>NUCLEOTIDE SEQUENCE</scope>
    <source>
        <strain evidence="2">VT141</strain>
    </source>
</reference>
<comment type="caution">
    <text evidence="2">The sequence shown here is derived from an EMBL/GenBank/DDBJ whole genome shotgun (WGS) entry which is preliminary data.</text>
</comment>
<feature type="transmembrane region" description="Helical" evidence="1">
    <location>
        <begin position="95"/>
        <end position="122"/>
    </location>
</feature>
<sequence length="286" mass="32246">MLPAELEDYWSRSRNRSMATAIYLIMKSFGISYFIATLYYDTNPHVTRVRSIIRPLHTRPEAASSIIEIGYVAAVKTIIILRLRAIYGYNRKVSILLYALIAIEMAVAIVAVVGILLFATIFPVQIPFPLPGCWWWAAPSRWAHLRDKVMLALWMIRVLATSIEAILMLIKLAEALNTERRFSEKSLLSAIGERRRLTPVLYIFYRDGALLIIPILVISTLGLVAETRGSATMGGVDWSMCLLITYQLCGSRMILNIRRVNGKLTGSMVPEYLSTIRFGSRGHIHG</sequence>
<feature type="transmembrane region" description="Helical" evidence="1">
    <location>
        <begin position="231"/>
        <end position="249"/>
    </location>
</feature>
<accession>A0AAD5VMI8</accession>
<evidence type="ECO:0000313" key="2">
    <source>
        <dbReference type="EMBL" id="KAJ3558739.1"/>
    </source>
</evidence>
<feature type="transmembrane region" description="Helical" evidence="1">
    <location>
        <begin position="203"/>
        <end position="225"/>
    </location>
</feature>
<feature type="transmembrane region" description="Helical" evidence="1">
    <location>
        <begin position="21"/>
        <end position="42"/>
    </location>
</feature>
<keyword evidence="1" id="KW-1133">Transmembrane helix</keyword>
<protein>
    <submittedName>
        <fullName evidence="2">Uncharacterized protein</fullName>
    </submittedName>
</protein>
<feature type="transmembrane region" description="Helical" evidence="1">
    <location>
        <begin position="151"/>
        <end position="173"/>
    </location>
</feature>
<gene>
    <name evidence="2" type="ORF">NP233_g11446</name>
</gene>
<dbReference type="Proteomes" id="UP001213000">
    <property type="component" value="Unassembled WGS sequence"/>
</dbReference>
<evidence type="ECO:0000313" key="3">
    <source>
        <dbReference type="Proteomes" id="UP001213000"/>
    </source>
</evidence>
<proteinExistence type="predicted"/>
<dbReference type="EMBL" id="JANIEX010001373">
    <property type="protein sequence ID" value="KAJ3558739.1"/>
    <property type="molecule type" value="Genomic_DNA"/>
</dbReference>
<keyword evidence="3" id="KW-1185">Reference proteome</keyword>
<organism evidence="2 3">
    <name type="scientific">Leucocoprinus birnbaumii</name>
    <dbReference type="NCBI Taxonomy" id="56174"/>
    <lineage>
        <taxon>Eukaryota</taxon>
        <taxon>Fungi</taxon>
        <taxon>Dikarya</taxon>
        <taxon>Basidiomycota</taxon>
        <taxon>Agaricomycotina</taxon>
        <taxon>Agaricomycetes</taxon>
        <taxon>Agaricomycetidae</taxon>
        <taxon>Agaricales</taxon>
        <taxon>Agaricineae</taxon>
        <taxon>Agaricaceae</taxon>
        <taxon>Leucocoprinus</taxon>
    </lineage>
</organism>
<evidence type="ECO:0000256" key="1">
    <source>
        <dbReference type="SAM" id="Phobius"/>
    </source>
</evidence>
<name>A0AAD5VMI8_9AGAR</name>
<dbReference type="AlphaFoldDB" id="A0AAD5VMI8"/>